<dbReference type="OMA" id="HAAKEMQ"/>
<organism evidence="2 3">
    <name type="scientific">Nematocida parisii (strain ERTm3)</name>
    <name type="common">Nematode killer fungus</name>
    <dbReference type="NCBI Taxonomy" id="935791"/>
    <lineage>
        <taxon>Eukaryota</taxon>
        <taxon>Fungi</taxon>
        <taxon>Fungi incertae sedis</taxon>
        <taxon>Microsporidia</taxon>
        <taxon>Nematocida</taxon>
    </lineage>
</organism>
<feature type="region of interest" description="Disordered" evidence="1">
    <location>
        <begin position="22"/>
        <end position="44"/>
    </location>
</feature>
<gene>
    <name evidence="2" type="ORF">NEQG_00503</name>
</gene>
<dbReference type="InterPro" id="IPR031547">
    <property type="entry name" value="DUF5089"/>
</dbReference>
<reference evidence="2" key="1">
    <citation type="submission" date="2011-01" db="EMBL/GenBank/DDBJ databases">
        <title>The Genome Sequence of Nematocida parisii strain ERTm3.</title>
        <authorList>
            <consortium name="The Broad Institute Genome Sequencing Platform"/>
            <consortium name="The Broad Institute Genome Sequencing Center for Infectious Disease"/>
            <person name="Cuomo C."/>
            <person name="Troemel E."/>
            <person name="Young S.K."/>
            <person name="Zeng Q."/>
            <person name="Gargeya S."/>
            <person name="Fitzgerald M."/>
            <person name="Haas B."/>
            <person name="Abouelleil A."/>
            <person name="Alvarado L."/>
            <person name="Arachchi H.M."/>
            <person name="Berlin A."/>
            <person name="Chapman S.B."/>
            <person name="Gearin G."/>
            <person name="Goldberg J."/>
            <person name="Griggs A."/>
            <person name="Gujja S."/>
            <person name="Hansen M."/>
            <person name="Heiman D."/>
            <person name="Howarth C."/>
            <person name="Larimer J."/>
            <person name="Lui A."/>
            <person name="MacDonald P.J.P."/>
            <person name="McCowen C."/>
            <person name="Montmayeur A."/>
            <person name="Murphy C."/>
            <person name="Neiman D."/>
            <person name="Pearson M."/>
            <person name="Priest M."/>
            <person name="Roberts A."/>
            <person name="Saif S."/>
            <person name="Shea T."/>
            <person name="Sisk P."/>
            <person name="Stolte C."/>
            <person name="Sykes S."/>
            <person name="Wortman J."/>
            <person name="Nusbaum C."/>
            <person name="Birren B."/>
        </authorList>
    </citation>
    <scope>NUCLEOTIDE SEQUENCE</scope>
    <source>
        <strain evidence="2">ERTm3</strain>
    </source>
</reference>
<dbReference type="OrthoDB" id="2195756at2759"/>
<feature type="compositionally biased region" description="Basic and acidic residues" evidence="1">
    <location>
        <begin position="128"/>
        <end position="148"/>
    </location>
</feature>
<accession>I3EKI6</accession>
<evidence type="ECO:0000256" key="1">
    <source>
        <dbReference type="SAM" id="MobiDB-lite"/>
    </source>
</evidence>
<dbReference type="Pfam" id="PF17002">
    <property type="entry name" value="DUF5089"/>
    <property type="match status" value="1"/>
</dbReference>
<dbReference type="VEuPathDB" id="MicrosporidiaDB:NEQG_00503"/>
<evidence type="ECO:0000313" key="2">
    <source>
        <dbReference type="EMBL" id="EIJ89733.1"/>
    </source>
</evidence>
<feature type="compositionally biased region" description="Acidic residues" evidence="1">
    <location>
        <begin position="149"/>
        <end position="178"/>
    </location>
</feature>
<dbReference type="EMBL" id="GL870876">
    <property type="protein sequence ID" value="EIJ89733.1"/>
    <property type="molecule type" value="Genomic_DNA"/>
</dbReference>
<feature type="region of interest" description="Disordered" evidence="1">
    <location>
        <begin position="128"/>
        <end position="181"/>
    </location>
</feature>
<feature type="region of interest" description="Disordered" evidence="1">
    <location>
        <begin position="62"/>
        <end position="91"/>
    </location>
</feature>
<proteinExistence type="predicted"/>
<dbReference type="AlphaFoldDB" id="I3EKI6"/>
<feature type="region of interest" description="Disordered" evidence="1">
    <location>
        <begin position="198"/>
        <end position="233"/>
    </location>
</feature>
<name>I3EKI6_NEMP3</name>
<dbReference type="InParanoid" id="I3EKI6"/>
<dbReference type="Proteomes" id="UP000002872">
    <property type="component" value="Unassembled WGS sequence"/>
</dbReference>
<sequence length="233" mass="26638">MVSEHSHMLDFVSRRLVFMGKEEEHKTEEESEDSSTSSNDRVENSDLFDIIKKANKGLAGSIRTSKDTTKTLNKQGKSLNKSLQKKKSIRKRVGKDEDLVRNINAEGNIVVIKSSFLDRLRNFFSPQKWHEASVDQSAKREEERAEECSKDEESDGLSSEDEIADNLENTGSDEDVDAELEKTLTGLQSLRRSVHFQTQKIKSQRHAAKEMQLLDEDTSKRAKKLEEETKHIK</sequence>
<dbReference type="HOGENOM" id="CLU_1190187_0_0_1"/>
<keyword evidence="3" id="KW-1185">Reference proteome</keyword>
<feature type="compositionally biased region" description="Basic and acidic residues" evidence="1">
    <location>
        <begin position="217"/>
        <end position="233"/>
    </location>
</feature>
<evidence type="ECO:0000313" key="3">
    <source>
        <dbReference type="Proteomes" id="UP000002872"/>
    </source>
</evidence>
<protein>
    <submittedName>
        <fullName evidence="2">Uncharacterized protein</fullName>
    </submittedName>
</protein>